<name>A0A0H4LTA1_9REOV</name>
<organism evidence="1">
    <name type="scientific">Lutzomyia reovirus 2</name>
    <dbReference type="NCBI Taxonomy" id="1670670"/>
    <lineage>
        <taxon>Viruses</taxon>
        <taxon>Riboviria</taxon>
        <taxon>Orthornavirae</taxon>
        <taxon>Duplornaviricota</taxon>
        <taxon>Resentoviricetes</taxon>
        <taxon>Reovirales</taxon>
    </lineage>
</organism>
<reference evidence="1" key="1">
    <citation type="journal article" date="2015" name="Nucleic Acids Res.">
        <title>Sequence-independent characterization of viruses based on the pattern of viral small RNAs produced by the host.</title>
        <authorList>
            <person name="Aguiar E.R."/>
            <person name="Olmo R.P."/>
            <person name="Paro S."/>
            <person name="Ferreira F.V."/>
            <person name="de Faria I.J."/>
            <person name="Todjro Y.M."/>
            <person name="Lobo F.P."/>
            <person name="Kroon E.G."/>
            <person name="Meignin C."/>
            <person name="Gatherer D."/>
            <person name="Imler J.L."/>
            <person name="Marques J.T."/>
        </authorList>
    </citation>
    <scope>NUCLEOTIDE SEQUENCE</scope>
    <source>
        <strain evidence="1">Piaui</strain>
    </source>
</reference>
<sequence length="193" mass="21710">NIVILNLNPNGISSSYDAKTNTRIVGHSRYKLLSLSTNSMRIARIVKYIQDHDITQIIGKKYLQLSDEILTVAPWDYNVSGVTNESKVLGMHDITFEPRLSAINVLRKFYDQCVNAKQQHVNLVIHGNKGIGKSTVINRWRMILENKLGTKIGQLSSDAYGRFCGASFINMSESEKEGHINTVTYSDAIKHDI</sequence>
<evidence type="ECO:0000313" key="1">
    <source>
        <dbReference type="EMBL" id="AKP18632.1"/>
    </source>
</evidence>
<feature type="non-terminal residue" evidence="1">
    <location>
        <position position="1"/>
    </location>
</feature>
<dbReference type="EMBL" id="KR003815">
    <property type="protein sequence ID" value="AKP18632.1"/>
    <property type="molecule type" value="Genomic_RNA"/>
</dbReference>
<accession>A0A0H4LTA1</accession>
<proteinExistence type="predicted"/>
<reference evidence="1" key="2">
    <citation type="submission" date="2015-03" db="EMBL/GenBank/DDBJ databases">
        <authorList>
            <person name="Aguiar E.R.G.R."/>
            <person name="Olmo R.P."/>
            <person name="Paro S."/>
            <person name="Ferreira F.V."/>
            <person name="Faria I.J.S."/>
            <person name="Todjro Y.M.H."/>
            <person name="Lobo F.P."/>
            <person name="Kroon E.G."/>
            <person name="Meignin C."/>
            <person name="Gatherer D."/>
            <person name="Imler J.-L."/>
            <person name="Marques J.T."/>
        </authorList>
    </citation>
    <scope>NUCLEOTIDE SEQUENCE</scope>
    <source>
        <strain evidence="1">Piaui</strain>
    </source>
</reference>
<feature type="non-terminal residue" evidence="1">
    <location>
        <position position="193"/>
    </location>
</feature>
<protein>
    <submittedName>
        <fullName evidence="1">VP4</fullName>
    </submittedName>
</protein>